<name>A0A0F9D1C0_9ZZZZ</name>
<keyword evidence="1" id="KW-0175">Coiled coil</keyword>
<dbReference type="InterPro" id="IPR003660">
    <property type="entry name" value="HAMP_dom"/>
</dbReference>
<dbReference type="InterPro" id="IPR003018">
    <property type="entry name" value="GAF"/>
</dbReference>
<dbReference type="Gene3D" id="6.10.340.10">
    <property type="match status" value="1"/>
</dbReference>
<dbReference type="GO" id="GO:0007165">
    <property type="term" value="P:signal transduction"/>
    <property type="evidence" value="ECO:0007669"/>
    <property type="project" value="InterPro"/>
</dbReference>
<feature type="coiled-coil region" evidence="1">
    <location>
        <begin position="338"/>
        <end position="391"/>
    </location>
</feature>
<evidence type="ECO:0000256" key="1">
    <source>
        <dbReference type="SAM" id="Coils"/>
    </source>
</evidence>
<evidence type="ECO:0000259" key="3">
    <source>
        <dbReference type="PROSITE" id="PS50885"/>
    </source>
</evidence>
<dbReference type="GO" id="GO:0016020">
    <property type="term" value="C:membrane"/>
    <property type="evidence" value="ECO:0007669"/>
    <property type="project" value="InterPro"/>
</dbReference>
<feature type="domain" description="HAMP" evidence="3">
    <location>
        <begin position="115"/>
        <end position="167"/>
    </location>
</feature>
<dbReference type="Gene3D" id="3.30.450.40">
    <property type="match status" value="1"/>
</dbReference>
<dbReference type="EMBL" id="LAZR01043934">
    <property type="protein sequence ID" value="KKL05893.1"/>
    <property type="molecule type" value="Genomic_DNA"/>
</dbReference>
<evidence type="ECO:0000313" key="4">
    <source>
        <dbReference type="EMBL" id="KKL05893.1"/>
    </source>
</evidence>
<evidence type="ECO:0000256" key="2">
    <source>
        <dbReference type="SAM" id="Phobius"/>
    </source>
</evidence>
<feature type="transmembrane region" description="Helical" evidence="2">
    <location>
        <begin position="96"/>
        <end position="118"/>
    </location>
</feature>
<feature type="non-terminal residue" evidence="4">
    <location>
        <position position="465"/>
    </location>
</feature>
<proteinExistence type="predicted"/>
<gene>
    <name evidence="4" type="ORF">LCGC14_2601480</name>
</gene>
<keyword evidence="2" id="KW-0812">Transmembrane</keyword>
<accession>A0A0F9D1C0</accession>
<dbReference type="PROSITE" id="PS50885">
    <property type="entry name" value="HAMP"/>
    <property type="match status" value="1"/>
</dbReference>
<reference evidence="4" key="1">
    <citation type="journal article" date="2015" name="Nature">
        <title>Complex archaea that bridge the gap between prokaryotes and eukaryotes.</title>
        <authorList>
            <person name="Spang A."/>
            <person name="Saw J.H."/>
            <person name="Jorgensen S.L."/>
            <person name="Zaremba-Niedzwiedzka K."/>
            <person name="Martijn J."/>
            <person name="Lind A.E."/>
            <person name="van Eijk R."/>
            <person name="Schleper C."/>
            <person name="Guy L."/>
            <person name="Ettema T.J."/>
        </authorList>
    </citation>
    <scope>NUCLEOTIDE SEQUENCE</scope>
</reference>
<dbReference type="SUPFAM" id="SSF55781">
    <property type="entry name" value="GAF domain-like"/>
    <property type="match status" value="1"/>
</dbReference>
<feature type="non-terminal residue" evidence="4">
    <location>
        <position position="1"/>
    </location>
</feature>
<protein>
    <recommendedName>
        <fullName evidence="3">HAMP domain-containing protein</fullName>
    </recommendedName>
</protein>
<dbReference type="AlphaFoldDB" id="A0A0F9D1C0"/>
<sequence>QLDIIKERILGEVGKELEREAYEQFSSWRKIRVKVIDLVLKGRNEEAAIITKGEGADHVYMLEQKMLELRAYAVNKAEGFMADAEGAQSSVSRNTLFIILAVAIFSGALALFIMISILSPLSSLKKTMSGITETGEVKRAVPVGKNEIAEMAEDFNRLILKLENQLWLREGLNSLNQELSGDLPYDDLMEKSINFVSRYVEACTAVIYSYNSETTMCELKASFAFIERGYLSNRFLPGEGIVGQVAVEKKPILLKNIKLEEAIGVTGTASAPPRNIYAIPLVYEDTLYGVLETASFEEFDAVKKEVIDSMGQVISASMYSVAQGSRIQKLLDEFRIMNEDLQGKTDELNATNEELTSMNTELKAQSEELEAQSSELRVQKAELEKKQVQVAEASWHDVIVVKQLKTIASCIAATGGGIVMDTVTGIKVVLVTAATESAKLVNNVTKKLAECLIHTTEEITPETDT</sequence>
<organism evidence="4">
    <name type="scientific">marine sediment metagenome</name>
    <dbReference type="NCBI Taxonomy" id="412755"/>
    <lineage>
        <taxon>unclassified sequences</taxon>
        <taxon>metagenomes</taxon>
        <taxon>ecological metagenomes</taxon>
    </lineage>
</organism>
<comment type="caution">
    <text evidence="4">The sequence shown here is derived from an EMBL/GenBank/DDBJ whole genome shotgun (WGS) entry which is preliminary data.</text>
</comment>
<dbReference type="Pfam" id="PF13185">
    <property type="entry name" value="GAF_2"/>
    <property type="match status" value="1"/>
</dbReference>
<keyword evidence="2" id="KW-1133">Transmembrane helix</keyword>
<keyword evidence="2" id="KW-0472">Membrane</keyword>
<dbReference type="InterPro" id="IPR029016">
    <property type="entry name" value="GAF-like_dom_sf"/>
</dbReference>